<dbReference type="GO" id="GO:0008301">
    <property type="term" value="F:DNA binding, bending"/>
    <property type="evidence" value="ECO:0007669"/>
    <property type="project" value="EnsemblFungi"/>
</dbReference>
<dbReference type="RefSeq" id="XP_022464254.1">
    <property type="nucleotide sequence ID" value="XM_022607683.1"/>
</dbReference>
<dbReference type="InterPro" id="IPR015943">
    <property type="entry name" value="WD40/YVTN_repeat-like_dom_sf"/>
</dbReference>
<dbReference type="InterPro" id="IPR036322">
    <property type="entry name" value="WD40_repeat_dom_sf"/>
</dbReference>
<evidence type="ECO:0000259" key="1">
    <source>
        <dbReference type="Pfam" id="PF12660"/>
    </source>
</evidence>
<dbReference type="GO" id="GO:0000127">
    <property type="term" value="C:transcription factor TFIIIC complex"/>
    <property type="evidence" value="ECO:0007669"/>
    <property type="project" value="EnsemblFungi"/>
</dbReference>
<evidence type="ECO:0000313" key="3">
    <source>
        <dbReference type="Proteomes" id="UP000006310"/>
    </source>
</evidence>
<gene>
    <name evidence="2" type="primary">KNAG0D02590</name>
    <name evidence="2" type="ordered locus">KNAG_0D02590</name>
</gene>
<dbReference type="Pfam" id="PF12660">
    <property type="entry name" value="zf-TFIIIC"/>
    <property type="match status" value="1"/>
</dbReference>
<protein>
    <recommendedName>
        <fullName evidence="1">Transcription factor IIIC putative zinc-finger domain-containing protein</fullName>
    </recommendedName>
</protein>
<dbReference type="KEGG" id="kng:KNAG_0D02590"/>
<dbReference type="GO" id="GO:0042791">
    <property type="term" value="P:5S class rRNA transcription by RNA polymerase III"/>
    <property type="evidence" value="ECO:0007669"/>
    <property type="project" value="EnsemblFungi"/>
</dbReference>
<sequence length="577" mass="66160">MKLLRDLVLQRRELQDFYDGLHWCSDGTLFFDTIPEVSVGTPLYNKEMNTHSKDLFHVQSIPFEVDTNNKLEHQVNSINTLLNSQPASFVRSCKPCPVDPTIMAVLTNNGNVLLFKNDKLLSNLDDPNSTIEQRTYHCFEWCPNKLSIAVGNETNELVLFTLGNDGSQSSKNITLGSVSQLPQWVVHIRWSDHGMICAASDNGVHFVDGSTMAADEILPPARFKIVNIDIVHEFAIIATYGAVYKVNLKTKDTKMFRVDPLQEFHIIPLLRTREVVFLSNSSSCKLNLDQAGELLSEDIIFPNLERKLKKWNEVWNPLKKYKSTLFIHGVALSPDGYSVAILYDIDRDTLKYKIQSEFQYKVSFFPLYDNWELSNKASGLAWYQTYHIYNKQLPVTEDSAEVPTLDTSEGLNLYLNDIMNHNSMIYRLFNNLITTEVQTIDLFYRLVFEYGRDNITKIDNLLDQACLASLAKVLGENPTFLPSQHPIPFKGEFIEQVFLFGSENENLTEIESQDGNTWRRCSVTLLPLITTRVKVCPVTKHRIIDINKDLLNEYGWFTRTLLEYFNEKSVYTGSKLL</sequence>
<name>J7RKJ6_HUIN7</name>
<dbReference type="GO" id="GO:0001002">
    <property type="term" value="F:RNA polymerase III type 1 promoter sequence-specific DNA binding"/>
    <property type="evidence" value="ECO:0007669"/>
    <property type="project" value="EnsemblFungi"/>
</dbReference>
<dbReference type="AlphaFoldDB" id="J7RKJ6"/>
<dbReference type="eggNOG" id="ENOG502RFBH">
    <property type="taxonomic scope" value="Eukaryota"/>
</dbReference>
<dbReference type="GO" id="GO:0001003">
    <property type="term" value="F:RNA polymerase III type 2 promoter sequence-specific DNA binding"/>
    <property type="evidence" value="ECO:0007669"/>
    <property type="project" value="EnsemblFungi"/>
</dbReference>
<dbReference type="OMA" id="NEYGWFT"/>
<dbReference type="STRING" id="1071383.J7RKJ6"/>
<dbReference type="Gene3D" id="2.130.10.10">
    <property type="entry name" value="YVTN repeat-like/Quinoprotein amine dehydrogenase"/>
    <property type="match status" value="1"/>
</dbReference>
<organism evidence="2 3">
    <name type="scientific">Huiozyma naganishii (strain ATCC MYA-139 / BCRC 22969 / CBS 8797 / KCTC 17520 / NBRC 10181 / NCYC 3082 / Yp74L-3)</name>
    <name type="common">Yeast</name>
    <name type="synonym">Kazachstania naganishii</name>
    <dbReference type="NCBI Taxonomy" id="1071383"/>
    <lineage>
        <taxon>Eukaryota</taxon>
        <taxon>Fungi</taxon>
        <taxon>Dikarya</taxon>
        <taxon>Ascomycota</taxon>
        <taxon>Saccharomycotina</taxon>
        <taxon>Saccharomycetes</taxon>
        <taxon>Saccharomycetales</taxon>
        <taxon>Saccharomycetaceae</taxon>
        <taxon>Huiozyma</taxon>
    </lineage>
</organism>
<proteinExistence type="predicted"/>
<dbReference type="InterPro" id="IPR024764">
    <property type="entry name" value="TFIIIC_Znf"/>
</dbReference>
<dbReference type="Proteomes" id="UP000006310">
    <property type="component" value="Chromosome 4"/>
</dbReference>
<dbReference type="SUPFAM" id="SSF50978">
    <property type="entry name" value="WD40 repeat-like"/>
    <property type="match status" value="1"/>
</dbReference>
<reference evidence="2 3" key="1">
    <citation type="journal article" date="2011" name="Proc. Natl. Acad. Sci. U.S.A.">
        <title>Evolutionary erosion of yeast sex chromosomes by mating-type switching accidents.</title>
        <authorList>
            <person name="Gordon J.L."/>
            <person name="Armisen D."/>
            <person name="Proux-Wera E."/>
            <person name="Oheigeartaigh S.S."/>
            <person name="Byrne K.P."/>
            <person name="Wolfe K.H."/>
        </authorList>
    </citation>
    <scope>NUCLEOTIDE SEQUENCE [LARGE SCALE GENOMIC DNA]</scope>
    <source>
        <strain evidence="3">ATCC MYA-139 / BCRC 22969 / CBS 8797 / CCRC 22969 / KCTC 17520 / NBRC 10181 / NCYC 3082</strain>
    </source>
</reference>
<accession>J7RKJ6</accession>
<evidence type="ECO:0000313" key="2">
    <source>
        <dbReference type="EMBL" id="CCK70008.1"/>
    </source>
</evidence>
<dbReference type="OrthoDB" id="6021743at2759"/>
<reference evidence="3" key="2">
    <citation type="submission" date="2012-08" db="EMBL/GenBank/DDBJ databases">
        <title>Genome sequence of Kazachstania naganishii.</title>
        <authorList>
            <person name="Gordon J.L."/>
            <person name="Armisen D."/>
            <person name="Proux-Wera E."/>
            <person name="OhEigeartaigh S.S."/>
            <person name="Byrne K.P."/>
            <person name="Wolfe K.H."/>
        </authorList>
    </citation>
    <scope>NUCLEOTIDE SEQUENCE [LARGE SCALE GENOMIC DNA]</scope>
    <source>
        <strain evidence="3">ATCC MYA-139 / BCRC 22969 / CBS 8797 / CCRC 22969 / KCTC 17520 / NBRC 10181 / NCYC 3082</strain>
    </source>
</reference>
<dbReference type="GeneID" id="34525697"/>
<feature type="domain" description="Transcription factor IIIC putative zinc-finger" evidence="1">
    <location>
        <begin position="505"/>
        <end position="575"/>
    </location>
</feature>
<dbReference type="HOGENOM" id="CLU_033367_0_0_1"/>
<dbReference type="EMBL" id="HE978317">
    <property type="protein sequence ID" value="CCK70008.1"/>
    <property type="molecule type" value="Genomic_DNA"/>
</dbReference>
<keyword evidence="3" id="KW-1185">Reference proteome</keyword>